<evidence type="ECO:0000256" key="5">
    <source>
        <dbReference type="ARBA" id="ARBA00022679"/>
    </source>
</evidence>
<comment type="subcellular location">
    <subcellularLocation>
        <location evidence="1 10">Endoplasmic reticulum membrane</location>
        <topology evidence="1 10">Multi-pass membrane protein</topology>
    </subcellularLocation>
</comment>
<keyword evidence="6 10" id="KW-0812">Transmembrane</keyword>
<dbReference type="UniPathway" id="UPA00378"/>
<dbReference type="CTD" id="9821553"/>
<organism evidence="12 13">
    <name type="scientific">Caenorhabditis remanei</name>
    <name type="common">Caenorhabditis vulgaris</name>
    <dbReference type="NCBI Taxonomy" id="31234"/>
    <lineage>
        <taxon>Eukaryota</taxon>
        <taxon>Metazoa</taxon>
        <taxon>Ecdysozoa</taxon>
        <taxon>Nematoda</taxon>
        <taxon>Chromadorea</taxon>
        <taxon>Rhabditida</taxon>
        <taxon>Rhabditina</taxon>
        <taxon>Rhabditomorpha</taxon>
        <taxon>Rhabditoidea</taxon>
        <taxon>Rhabditidae</taxon>
        <taxon>Peloderinae</taxon>
        <taxon>Caenorhabditis</taxon>
    </lineage>
</organism>
<reference evidence="12 13" key="1">
    <citation type="submission" date="2019-12" db="EMBL/GenBank/DDBJ databases">
        <title>Chromosome-level assembly of the Caenorhabditis remanei genome.</title>
        <authorList>
            <person name="Teterina A.A."/>
            <person name="Willis J.H."/>
            <person name="Phillips P.C."/>
        </authorList>
    </citation>
    <scope>NUCLEOTIDE SEQUENCE [LARGE SCALE GENOMIC DNA]</scope>
    <source>
        <strain evidence="12 13">PX506</strain>
        <tissue evidence="12">Whole organism</tissue>
    </source>
</reference>
<feature type="transmembrane region" description="Helical" evidence="10">
    <location>
        <begin position="382"/>
        <end position="403"/>
    </location>
</feature>
<gene>
    <name evidence="12" type="ORF">GCK72_016231</name>
</gene>
<evidence type="ECO:0000256" key="2">
    <source>
        <dbReference type="ARBA" id="ARBA00004922"/>
    </source>
</evidence>
<evidence type="ECO:0000256" key="11">
    <source>
        <dbReference type="SAM" id="MobiDB-lite"/>
    </source>
</evidence>
<evidence type="ECO:0000256" key="8">
    <source>
        <dbReference type="ARBA" id="ARBA00022989"/>
    </source>
</evidence>
<feature type="region of interest" description="Disordered" evidence="11">
    <location>
        <begin position="1"/>
        <end position="24"/>
    </location>
</feature>
<dbReference type="EC" id="2.4.1.-" evidence="10"/>
<dbReference type="EMBL" id="WUAV01000004">
    <property type="protein sequence ID" value="KAF1759764.1"/>
    <property type="molecule type" value="Genomic_DNA"/>
</dbReference>
<comment type="similarity">
    <text evidence="3 10">Belongs to the glycosyltransferase 22 family.</text>
</comment>
<dbReference type="InterPro" id="IPR005599">
    <property type="entry name" value="GPI_mannosylTrfase"/>
</dbReference>
<evidence type="ECO:0000256" key="3">
    <source>
        <dbReference type="ARBA" id="ARBA00007063"/>
    </source>
</evidence>
<evidence type="ECO:0000256" key="10">
    <source>
        <dbReference type="RuleBase" id="RU363075"/>
    </source>
</evidence>
<dbReference type="Pfam" id="PF03901">
    <property type="entry name" value="Glyco_transf_22"/>
    <property type="match status" value="1"/>
</dbReference>
<dbReference type="GO" id="GO:0006487">
    <property type="term" value="P:protein N-linked glycosylation"/>
    <property type="evidence" value="ECO:0007669"/>
    <property type="project" value="TreeGrafter"/>
</dbReference>
<keyword evidence="5" id="KW-0808">Transferase</keyword>
<proteinExistence type="inferred from homology"/>
<protein>
    <recommendedName>
        <fullName evidence="10">Mannosyltransferase</fullName>
        <ecNumber evidence="10">2.4.1.-</ecNumber>
    </recommendedName>
</protein>
<dbReference type="PANTHER" id="PTHR22760:SF2">
    <property type="entry name" value="ALPHA-1,2-MANNOSYLTRANSFERASE ALG9"/>
    <property type="match status" value="1"/>
</dbReference>
<dbReference type="AlphaFoldDB" id="A0A6A5GZ03"/>
<feature type="transmembrane region" description="Helical" evidence="10">
    <location>
        <begin position="226"/>
        <end position="244"/>
    </location>
</feature>
<evidence type="ECO:0000313" key="12">
    <source>
        <dbReference type="EMBL" id="KAF1759764.1"/>
    </source>
</evidence>
<dbReference type="KEGG" id="crq:GCK72_016231"/>
<dbReference type="GO" id="GO:0000026">
    <property type="term" value="F:alpha-1,2-mannosyltransferase activity"/>
    <property type="evidence" value="ECO:0007669"/>
    <property type="project" value="TreeGrafter"/>
</dbReference>
<evidence type="ECO:0000256" key="7">
    <source>
        <dbReference type="ARBA" id="ARBA00022824"/>
    </source>
</evidence>
<evidence type="ECO:0000256" key="9">
    <source>
        <dbReference type="ARBA" id="ARBA00023136"/>
    </source>
</evidence>
<evidence type="ECO:0000256" key="6">
    <source>
        <dbReference type="ARBA" id="ARBA00022692"/>
    </source>
</evidence>
<feature type="transmembrane region" description="Helical" evidence="10">
    <location>
        <begin position="286"/>
        <end position="307"/>
    </location>
</feature>
<evidence type="ECO:0000256" key="4">
    <source>
        <dbReference type="ARBA" id="ARBA00022676"/>
    </source>
</evidence>
<feature type="transmembrane region" description="Helical" evidence="10">
    <location>
        <begin position="147"/>
        <end position="166"/>
    </location>
</feature>
<keyword evidence="7 10" id="KW-0256">Endoplasmic reticulum</keyword>
<accession>A0A6A5GZ03</accession>
<keyword evidence="4 10" id="KW-0328">Glycosyltransferase</keyword>
<evidence type="ECO:0000256" key="1">
    <source>
        <dbReference type="ARBA" id="ARBA00004477"/>
    </source>
</evidence>
<keyword evidence="9 10" id="KW-0472">Membrane</keyword>
<comment type="pathway">
    <text evidence="2">Protein modification; protein glycosylation.</text>
</comment>
<sequence>MTTRQRRGGTAKTSISEKEPAESGGDIKTECLDNYRCPMFLALFLVRLLGACSQIINDCDEVYNYWEPLHLFLYEEGFQTWEYSPIYAIRSYFYIYLHYIPIVCLDHTRFSKATVFLLVRGFLAIFCCLGELYAYKAIAKNIRTGRVFFIFTMFSSGVFQASPAFLPSSFCMTLTYFTLGAFLNERWTLGIFCVAFSTLVGWPFVAVLGLPFVVFMLYVKDLKFEFIVTSLLIGSSTALVQFLTDSYYFGKPVVASLNIVLYNVLSGPGPSLYGEESIIFYIKNLILNWNVAIFAFFAGVPLSFIAIRKALKEGKLPTFLEANTPVVLLAVTAALWMVIFGAQAHKEERFLFPIYPLIAFIAAIVCEHVYDQWLNRISFKNLLICFFFGSFVLLSASRSFSVYRNYSGHVNIYSSLNEELGNTEFSSDTVNRVCVGKEWHRFPSSFFIPKMDNSGRKVEFHFLQSEFRGLLPKPFKRGYSRIDSTRHEPTEMNNLNKEEVSRYVDLDSCNYVIDVDMPSTEFEPNFRNMSDKWMVSASHPFIDVSKSSGFAGLLSAFYIPYFSEKVNKMTTYTLYRRIIIEK</sequence>
<keyword evidence="8 10" id="KW-1133">Transmembrane helix</keyword>
<comment type="caution">
    <text evidence="12">The sequence shown here is derived from an EMBL/GenBank/DDBJ whole genome shotgun (WGS) entry which is preliminary data.</text>
</comment>
<evidence type="ECO:0000313" key="13">
    <source>
        <dbReference type="Proteomes" id="UP000483820"/>
    </source>
</evidence>
<dbReference type="GeneID" id="9821553"/>
<name>A0A6A5GZ03_CAERE</name>
<dbReference type="RefSeq" id="XP_053586175.1">
    <property type="nucleotide sequence ID" value="XM_053731403.1"/>
</dbReference>
<feature type="transmembrane region" description="Helical" evidence="10">
    <location>
        <begin position="319"/>
        <end position="344"/>
    </location>
</feature>
<feature type="transmembrane region" description="Helical" evidence="10">
    <location>
        <begin position="350"/>
        <end position="370"/>
    </location>
</feature>
<dbReference type="GO" id="GO:0005789">
    <property type="term" value="C:endoplasmic reticulum membrane"/>
    <property type="evidence" value="ECO:0007669"/>
    <property type="project" value="UniProtKB-SubCell"/>
</dbReference>
<feature type="compositionally biased region" description="Basic and acidic residues" evidence="11">
    <location>
        <begin position="15"/>
        <end position="24"/>
    </location>
</feature>
<feature type="transmembrane region" description="Helical" evidence="10">
    <location>
        <begin position="115"/>
        <end position="135"/>
    </location>
</feature>
<dbReference type="Proteomes" id="UP000483820">
    <property type="component" value="Chromosome IV"/>
</dbReference>
<feature type="transmembrane region" description="Helical" evidence="10">
    <location>
        <begin position="186"/>
        <end position="219"/>
    </location>
</feature>
<dbReference type="PANTHER" id="PTHR22760">
    <property type="entry name" value="GLYCOSYLTRANSFERASE"/>
    <property type="match status" value="1"/>
</dbReference>